<proteinExistence type="predicted"/>
<reference evidence="1" key="1">
    <citation type="submission" date="2021-01" db="EMBL/GenBank/DDBJ databases">
        <authorList>
            <person name="Corre E."/>
            <person name="Pelletier E."/>
            <person name="Niang G."/>
            <person name="Scheremetjew M."/>
            <person name="Finn R."/>
            <person name="Kale V."/>
            <person name="Holt S."/>
            <person name="Cochrane G."/>
            <person name="Meng A."/>
            <person name="Brown T."/>
            <person name="Cohen L."/>
        </authorList>
    </citation>
    <scope>NUCLEOTIDE SEQUENCE</scope>
    <source>
        <strain evidence="1">S3</strain>
    </source>
</reference>
<name>A0A7S3IMY1_9SPIT</name>
<accession>A0A7S3IMY1</accession>
<dbReference type="AlphaFoldDB" id="A0A7S3IMY1"/>
<evidence type="ECO:0000313" key="1">
    <source>
        <dbReference type="EMBL" id="CAE0327174.1"/>
    </source>
</evidence>
<dbReference type="EMBL" id="HBIH01019555">
    <property type="protein sequence ID" value="CAE0327174.1"/>
    <property type="molecule type" value="Transcribed_RNA"/>
</dbReference>
<gene>
    <name evidence="1" type="ORF">SINC0208_LOCUS7801</name>
</gene>
<organism evidence="1">
    <name type="scientific">Strombidium inclinatum</name>
    <dbReference type="NCBI Taxonomy" id="197538"/>
    <lineage>
        <taxon>Eukaryota</taxon>
        <taxon>Sar</taxon>
        <taxon>Alveolata</taxon>
        <taxon>Ciliophora</taxon>
        <taxon>Intramacronucleata</taxon>
        <taxon>Spirotrichea</taxon>
        <taxon>Oligotrichia</taxon>
        <taxon>Strombidiidae</taxon>
        <taxon>Strombidium</taxon>
    </lineage>
</organism>
<protein>
    <submittedName>
        <fullName evidence="1">Uncharacterized protein</fullName>
    </submittedName>
</protein>
<sequence>MLGLDLPLILCESLDYFLGVLDEDVANALSREALERPEEVILALVAFFFQRLVMEYEPLKVERDHRQKSIDSCLEHLLHLVEVEVVMEYELRAHARVQKEAVLRVVFLAIRFDKELLVAELDEVRFVFVLLTSKLLVVNNDEVCLCLVVIVLHGHQSSLKEGTLNTIVRIYIN</sequence>